<name>A0A1S7QRY4_AGRTU</name>
<dbReference type="InterPro" id="IPR049492">
    <property type="entry name" value="BD-FAE-like_dom"/>
</dbReference>
<dbReference type="InterPro" id="IPR029058">
    <property type="entry name" value="AB_hydrolase_fold"/>
</dbReference>
<keyword evidence="1" id="KW-0378">Hydrolase</keyword>
<dbReference type="SUPFAM" id="SSF53474">
    <property type="entry name" value="alpha/beta-Hydrolases"/>
    <property type="match status" value="1"/>
</dbReference>
<dbReference type="InterPro" id="IPR050300">
    <property type="entry name" value="GDXG_lipolytic_enzyme"/>
</dbReference>
<dbReference type="Gene3D" id="3.40.50.1820">
    <property type="entry name" value="alpha/beta hydrolase"/>
    <property type="match status" value="1"/>
</dbReference>
<reference evidence="3 4" key="1">
    <citation type="submission" date="2016-01" db="EMBL/GenBank/DDBJ databases">
        <authorList>
            <person name="Oliw E.H."/>
        </authorList>
    </citation>
    <scope>NUCLEOTIDE SEQUENCE [LARGE SCALE GENOMIC DNA]</scope>
    <source>
        <strain evidence="3 4">Kerr 14</strain>
    </source>
</reference>
<dbReference type="GO" id="GO:0016740">
    <property type="term" value="F:transferase activity"/>
    <property type="evidence" value="ECO:0007669"/>
    <property type="project" value="UniProtKB-KW"/>
</dbReference>
<accession>A0A1S7QRY4</accession>
<dbReference type="EMBL" id="FBWC01000017">
    <property type="protein sequence ID" value="CUX40810.1"/>
    <property type="molecule type" value="Genomic_DNA"/>
</dbReference>
<organism evidence="3 4">
    <name type="scientific">Agrobacterium tumefaciens str. Kerr 14</name>
    <dbReference type="NCBI Taxonomy" id="1183424"/>
    <lineage>
        <taxon>Bacteria</taxon>
        <taxon>Pseudomonadati</taxon>
        <taxon>Pseudomonadota</taxon>
        <taxon>Alphaproteobacteria</taxon>
        <taxon>Hyphomicrobiales</taxon>
        <taxon>Rhizobiaceae</taxon>
        <taxon>Rhizobium/Agrobacterium group</taxon>
        <taxon>Agrobacterium</taxon>
        <taxon>Agrobacterium tumefaciens complex</taxon>
    </lineage>
</organism>
<sequence>MICRRNLLLGGALFAAALKIPDVLARDRRLQIPLWPGPPPGGSGPGGALEISRKGAVSNISLPSLEIFAPEKPNDSAIIIAGGGGYKRIEEGKESYPAARWLAARGIHAFVLTYRLPIEGWVAGPLAPLQDAQRAIRLIRARASQWQIDTHKIGALGFSAGGHLMGLTAARSAFSSYDALDDIDRQSARPDIAALIYPVITLSAPYDDTSTRKSLVGRHPTDAATRQWSVESHVGKDCPPIFLTQADDDRISDPANSRIMQQACEKAGADVEFHPIASGGHGFGMGKPGTLTEAWPTWYEAWLKKRSFLT</sequence>
<evidence type="ECO:0000313" key="4">
    <source>
        <dbReference type="Proteomes" id="UP000191897"/>
    </source>
</evidence>
<keyword evidence="3" id="KW-0808">Transferase</keyword>
<dbReference type="PANTHER" id="PTHR48081:SF6">
    <property type="entry name" value="PEPTIDASE S9 PROLYL OLIGOPEPTIDASE CATALYTIC DOMAIN-CONTAINING PROTEIN"/>
    <property type="match status" value="1"/>
</dbReference>
<dbReference type="Pfam" id="PF20434">
    <property type="entry name" value="BD-FAE"/>
    <property type="match status" value="1"/>
</dbReference>
<protein>
    <submittedName>
        <fullName evidence="3">Putative pectine acetyltransferase</fullName>
    </submittedName>
</protein>
<dbReference type="AlphaFoldDB" id="A0A1S7QRY4"/>
<dbReference type="RefSeq" id="WP_080866157.1">
    <property type="nucleotide sequence ID" value="NZ_LT009730.1"/>
</dbReference>
<dbReference type="PANTHER" id="PTHR48081">
    <property type="entry name" value="AB HYDROLASE SUPERFAMILY PROTEIN C4A8.06C"/>
    <property type="match status" value="1"/>
</dbReference>
<dbReference type="GeneID" id="97364376"/>
<dbReference type="GO" id="GO:0016787">
    <property type="term" value="F:hydrolase activity"/>
    <property type="evidence" value="ECO:0007669"/>
    <property type="project" value="UniProtKB-KW"/>
</dbReference>
<proteinExistence type="predicted"/>
<gene>
    <name evidence="3" type="ORF">AGR4C_Cc80418</name>
</gene>
<evidence type="ECO:0000259" key="2">
    <source>
        <dbReference type="Pfam" id="PF20434"/>
    </source>
</evidence>
<evidence type="ECO:0000313" key="3">
    <source>
        <dbReference type="EMBL" id="CUX40810.1"/>
    </source>
</evidence>
<feature type="domain" description="BD-FAE-like" evidence="2">
    <location>
        <begin position="65"/>
        <end position="262"/>
    </location>
</feature>
<evidence type="ECO:0000256" key="1">
    <source>
        <dbReference type="ARBA" id="ARBA00022801"/>
    </source>
</evidence>
<dbReference type="Proteomes" id="UP000191897">
    <property type="component" value="Unassembled WGS sequence"/>
</dbReference>